<reference evidence="1 2" key="1">
    <citation type="journal article" date="2019" name="Int. J. Syst. Evol. Microbiol.">
        <title>The Global Catalogue of Microorganisms (GCM) 10K type strain sequencing project: providing services to taxonomists for standard genome sequencing and annotation.</title>
        <authorList>
            <consortium name="The Broad Institute Genomics Platform"/>
            <consortium name="The Broad Institute Genome Sequencing Center for Infectious Disease"/>
            <person name="Wu L."/>
            <person name="Ma J."/>
        </authorList>
    </citation>
    <scope>NUCLEOTIDE SEQUENCE [LARGE SCALE GENOMIC DNA]</scope>
    <source>
        <strain evidence="1 2">JCM 15089</strain>
    </source>
</reference>
<name>A0ABN1EYM9_9PROT</name>
<proteinExistence type="predicted"/>
<keyword evidence="1" id="KW-0378">Hydrolase</keyword>
<dbReference type="PANTHER" id="PTHR21174:SF0">
    <property type="entry name" value="HD PHOSPHOHYDROLASE FAMILY PROTEIN-RELATED"/>
    <property type="match status" value="1"/>
</dbReference>
<comment type="caution">
    <text evidence="1">The sequence shown here is derived from an EMBL/GenBank/DDBJ whole genome shotgun (WGS) entry which is preliminary data.</text>
</comment>
<dbReference type="SUPFAM" id="SSF109604">
    <property type="entry name" value="HD-domain/PDEase-like"/>
    <property type="match status" value="1"/>
</dbReference>
<dbReference type="InterPro" id="IPR009218">
    <property type="entry name" value="HD_phosphohydro"/>
</dbReference>
<accession>A0ABN1EYM9</accession>
<protein>
    <submittedName>
        <fullName evidence="1">Metal-dependent hydrolase</fullName>
    </submittedName>
</protein>
<organism evidence="1 2">
    <name type="scientific">Rhizomicrobium electricum</name>
    <dbReference type="NCBI Taxonomy" id="480070"/>
    <lineage>
        <taxon>Bacteria</taxon>
        <taxon>Pseudomonadati</taxon>
        <taxon>Pseudomonadota</taxon>
        <taxon>Alphaproteobacteria</taxon>
        <taxon>Micropepsales</taxon>
        <taxon>Micropepsaceae</taxon>
        <taxon>Rhizomicrobium</taxon>
    </lineage>
</organism>
<evidence type="ECO:0000313" key="2">
    <source>
        <dbReference type="Proteomes" id="UP001499951"/>
    </source>
</evidence>
<evidence type="ECO:0000313" key="1">
    <source>
        <dbReference type="EMBL" id="GAA0577896.1"/>
    </source>
</evidence>
<dbReference type="GO" id="GO:0016787">
    <property type="term" value="F:hydrolase activity"/>
    <property type="evidence" value="ECO:0007669"/>
    <property type="project" value="UniProtKB-KW"/>
</dbReference>
<keyword evidence="2" id="KW-1185">Reference proteome</keyword>
<dbReference type="Proteomes" id="UP001499951">
    <property type="component" value="Unassembled WGS sequence"/>
</dbReference>
<dbReference type="EMBL" id="BAAADD010000007">
    <property type="protein sequence ID" value="GAA0577896.1"/>
    <property type="molecule type" value="Genomic_DNA"/>
</dbReference>
<dbReference type="PANTHER" id="PTHR21174">
    <property type="match status" value="1"/>
</dbReference>
<sequence>MDTLLLKDSFSRAFVGAGLKAPDGVFEALAARYSEPGRAYHTLQHIAEGLGHLKNVRYVSPEVPIAWWFHDAIYDPKRTDNEEKSAAWAAAVLGKTPLAAKVNAAILATKAGAFAADPAARLMVDIDIAILAAPEPRYSEAAAQIRQEYAYLNEADYKAFRLKVLRSFSGRAFIYQSPEFRSLETRARKNLEREINAQIVRKK</sequence>
<dbReference type="PIRSF" id="PIRSF035170">
    <property type="entry name" value="HD_phosphohydro"/>
    <property type="match status" value="1"/>
</dbReference>
<gene>
    <name evidence="1" type="ORF">GCM10008942_28490</name>
</gene>
<dbReference type="RefSeq" id="WP_166936104.1">
    <property type="nucleotide sequence ID" value="NZ_BAAADD010000007.1"/>
</dbReference>